<reference evidence="1 2" key="1">
    <citation type="submission" date="2018-02" db="EMBL/GenBank/DDBJ databases">
        <title>The genomes of Aspergillus section Nigri reveals drivers in fungal speciation.</title>
        <authorList>
            <consortium name="DOE Joint Genome Institute"/>
            <person name="Vesth T.C."/>
            <person name="Nybo J."/>
            <person name="Theobald S."/>
            <person name="Brandl J."/>
            <person name="Frisvad J.C."/>
            <person name="Nielsen K.F."/>
            <person name="Lyhne E.K."/>
            <person name="Kogle M.E."/>
            <person name="Kuo A."/>
            <person name="Riley R."/>
            <person name="Clum A."/>
            <person name="Nolan M."/>
            <person name="Lipzen A."/>
            <person name="Salamov A."/>
            <person name="Henrissat B."/>
            <person name="Wiebenga A."/>
            <person name="De vries R.P."/>
            <person name="Grigoriev I.V."/>
            <person name="Mortensen U.H."/>
            <person name="Andersen M.R."/>
            <person name="Baker S.E."/>
        </authorList>
    </citation>
    <scope>NUCLEOTIDE SEQUENCE [LARGE SCALE GENOMIC DNA]</scope>
    <source>
        <strain evidence="1 2">CBS 313.89</strain>
    </source>
</reference>
<name>A0A8G1RWR8_9EURO</name>
<protein>
    <submittedName>
        <fullName evidence="1">Uncharacterized protein</fullName>
    </submittedName>
</protein>
<sequence>MFCEREPQKKSIPRICQFATTARSIGHGPTIVLLSLLLTRASLILSLCDCTTLLSASGWPPLFLRSPLSSSNFDQDGECFGDAWRTMAHQAIEINSLLPEAMLL</sequence>
<evidence type="ECO:0000313" key="2">
    <source>
        <dbReference type="Proteomes" id="UP000249789"/>
    </source>
</evidence>
<proteinExistence type="predicted"/>
<dbReference type="AlphaFoldDB" id="A0A8G1RWR8"/>
<gene>
    <name evidence="1" type="ORF">BO72DRAFT_78245</name>
</gene>
<dbReference type="VEuPathDB" id="FungiDB:BO72DRAFT_78245"/>
<dbReference type="EMBL" id="KZ824638">
    <property type="protein sequence ID" value="RAK78216.1"/>
    <property type="molecule type" value="Genomic_DNA"/>
</dbReference>
<evidence type="ECO:0000313" key="1">
    <source>
        <dbReference type="EMBL" id="RAK78216.1"/>
    </source>
</evidence>
<organism evidence="1 2">
    <name type="scientific">Aspergillus fijiensis CBS 313.89</name>
    <dbReference type="NCBI Taxonomy" id="1448319"/>
    <lineage>
        <taxon>Eukaryota</taxon>
        <taxon>Fungi</taxon>
        <taxon>Dikarya</taxon>
        <taxon>Ascomycota</taxon>
        <taxon>Pezizomycotina</taxon>
        <taxon>Eurotiomycetes</taxon>
        <taxon>Eurotiomycetidae</taxon>
        <taxon>Eurotiales</taxon>
        <taxon>Aspergillaceae</taxon>
        <taxon>Aspergillus</taxon>
    </lineage>
</organism>
<dbReference type="Proteomes" id="UP000249789">
    <property type="component" value="Unassembled WGS sequence"/>
</dbReference>
<keyword evidence="2" id="KW-1185">Reference proteome</keyword>
<dbReference type="RefSeq" id="XP_040802226.1">
    <property type="nucleotide sequence ID" value="XM_040950708.1"/>
</dbReference>
<accession>A0A8G1RWR8</accession>
<dbReference type="GeneID" id="63868043"/>